<reference evidence="3 4" key="1">
    <citation type="journal article" date="2022" name="Nat. Genet.">
        <title>Improved pea reference genome and pan-genome highlight genomic features and evolutionary characteristics.</title>
        <authorList>
            <person name="Yang T."/>
            <person name="Liu R."/>
            <person name="Luo Y."/>
            <person name="Hu S."/>
            <person name="Wang D."/>
            <person name="Wang C."/>
            <person name="Pandey M.K."/>
            <person name="Ge S."/>
            <person name="Xu Q."/>
            <person name="Li N."/>
            <person name="Li G."/>
            <person name="Huang Y."/>
            <person name="Saxena R.K."/>
            <person name="Ji Y."/>
            <person name="Li M."/>
            <person name="Yan X."/>
            <person name="He Y."/>
            <person name="Liu Y."/>
            <person name="Wang X."/>
            <person name="Xiang C."/>
            <person name="Varshney R.K."/>
            <person name="Ding H."/>
            <person name="Gao S."/>
            <person name="Zong X."/>
        </authorList>
    </citation>
    <scope>NUCLEOTIDE SEQUENCE [LARGE SCALE GENOMIC DNA]</scope>
    <source>
        <strain evidence="3 4">cv. Zhongwan 6</strain>
    </source>
</reference>
<dbReference type="SUPFAM" id="SSF81383">
    <property type="entry name" value="F-box domain"/>
    <property type="match status" value="1"/>
</dbReference>
<feature type="region of interest" description="Disordered" evidence="1">
    <location>
        <begin position="1"/>
        <end position="25"/>
    </location>
</feature>
<dbReference type="Pfam" id="PF08387">
    <property type="entry name" value="FBD"/>
    <property type="match status" value="1"/>
</dbReference>
<dbReference type="Gramene" id="Psat04G0384800-T2">
    <property type="protein sequence ID" value="KAI5419845.1"/>
    <property type="gene ID" value="KIW84_043848"/>
</dbReference>
<dbReference type="SMART" id="SM00579">
    <property type="entry name" value="FBD"/>
    <property type="match status" value="1"/>
</dbReference>
<dbReference type="AlphaFoldDB" id="A0A9D4XJ43"/>
<dbReference type="SMART" id="SM00256">
    <property type="entry name" value="FBOX"/>
    <property type="match status" value="1"/>
</dbReference>
<gene>
    <name evidence="3" type="ORF">KIW84_043848</name>
</gene>
<dbReference type="Pfam" id="PF00646">
    <property type="entry name" value="F-box"/>
    <property type="match status" value="1"/>
</dbReference>
<dbReference type="EMBL" id="JAMSHJ010000004">
    <property type="protein sequence ID" value="KAI5419845.1"/>
    <property type="molecule type" value="Genomic_DNA"/>
</dbReference>
<evidence type="ECO:0000313" key="3">
    <source>
        <dbReference type="EMBL" id="KAI5419845.1"/>
    </source>
</evidence>
<dbReference type="PANTHER" id="PTHR31900">
    <property type="entry name" value="F-BOX/RNI SUPERFAMILY PROTEIN-RELATED"/>
    <property type="match status" value="1"/>
</dbReference>
<name>A0A9D4XJ43_PEA</name>
<evidence type="ECO:0000259" key="2">
    <source>
        <dbReference type="PROSITE" id="PS50181"/>
    </source>
</evidence>
<dbReference type="PANTHER" id="PTHR31900:SF30">
    <property type="entry name" value="SUPERFAMILY PROTEIN, PUTATIVE-RELATED"/>
    <property type="match status" value="1"/>
</dbReference>
<proteinExistence type="predicted"/>
<feature type="domain" description="F-box" evidence="2">
    <location>
        <begin position="21"/>
        <end position="69"/>
    </location>
</feature>
<comment type="caution">
    <text evidence="3">The sequence shown here is derived from an EMBL/GenBank/DDBJ whole genome shotgun (WGS) entry which is preliminary data.</text>
</comment>
<protein>
    <recommendedName>
        <fullName evidence="2">F-box domain-containing protein</fullName>
    </recommendedName>
</protein>
<sequence length="465" mass="53242">MAPKMLTSKRRKEVENHGGGTDRMSSLPDSVLCNILSFLPTRTSVATMSLVSRRWRHLWQHLQVFYFDDELVQGSKRIDKFTFFVNAALAYRKSRNIRKFQLNCYISRSQRVCQFRRDCANMWIGAAINPTLEELSLSITDDIWGSKVLSPVLLPPSLLNCTNLVSLSLVGDIGMNVQGFELHFPSLKWLKLDADIVDSEIVLLSACPILETLQHKDFLPGTWARDHVSPSSQRLNSADGSFSWTFLEVDYFRNGASKYTPGVTGNGYFHRANKTTLGIIGNLQSMVDACIDFFPLQISQSVDPILKRIQTSFNELDIQLHHSISKVLNHPEFRNLLHLKFMLPCFNTNLLVDVLEKCHMIQVFIIQSNKEEQPPLRTWDPKSTTVPKCLKFHLTYIHIEGYQGFEDELTFAEYILRNGYALETMLIFVDASMEQSNKYCSLKRLTEVPRRSSRCRLKFDPAVSS</sequence>
<dbReference type="CDD" id="cd22160">
    <property type="entry name" value="F-box_AtFBL13-like"/>
    <property type="match status" value="1"/>
</dbReference>
<dbReference type="InterPro" id="IPR006566">
    <property type="entry name" value="FBD"/>
</dbReference>
<dbReference type="InterPro" id="IPR036047">
    <property type="entry name" value="F-box-like_dom_sf"/>
</dbReference>
<organism evidence="3 4">
    <name type="scientific">Pisum sativum</name>
    <name type="common">Garden pea</name>
    <name type="synonym">Lathyrus oleraceus</name>
    <dbReference type="NCBI Taxonomy" id="3888"/>
    <lineage>
        <taxon>Eukaryota</taxon>
        <taxon>Viridiplantae</taxon>
        <taxon>Streptophyta</taxon>
        <taxon>Embryophyta</taxon>
        <taxon>Tracheophyta</taxon>
        <taxon>Spermatophyta</taxon>
        <taxon>Magnoliopsida</taxon>
        <taxon>eudicotyledons</taxon>
        <taxon>Gunneridae</taxon>
        <taxon>Pentapetalae</taxon>
        <taxon>rosids</taxon>
        <taxon>fabids</taxon>
        <taxon>Fabales</taxon>
        <taxon>Fabaceae</taxon>
        <taxon>Papilionoideae</taxon>
        <taxon>50 kb inversion clade</taxon>
        <taxon>NPAAA clade</taxon>
        <taxon>Hologalegina</taxon>
        <taxon>IRL clade</taxon>
        <taxon>Fabeae</taxon>
        <taxon>Lathyrus</taxon>
    </lineage>
</organism>
<evidence type="ECO:0000256" key="1">
    <source>
        <dbReference type="SAM" id="MobiDB-lite"/>
    </source>
</evidence>
<keyword evidence="4" id="KW-1185">Reference proteome</keyword>
<dbReference type="Gene3D" id="1.20.1280.50">
    <property type="match status" value="1"/>
</dbReference>
<evidence type="ECO:0000313" key="4">
    <source>
        <dbReference type="Proteomes" id="UP001058974"/>
    </source>
</evidence>
<dbReference type="Proteomes" id="UP001058974">
    <property type="component" value="Chromosome 4"/>
</dbReference>
<dbReference type="InterPro" id="IPR053781">
    <property type="entry name" value="F-box_AtFBL13-like"/>
</dbReference>
<accession>A0A9D4XJ43</accession>
<dbReference type="PROSITE" id="PS50181">
    <property type="entry name" value="FBOX"/>
    <property type="match status" value="1"/>
</dbReference>
<dbReference type="InterPro" id="IPR050232">
    <property type="entry name" value="FBL13/AtMIF1-like"/>
</dbReference>
<dbReference type="InterPro" id="IPR001810">
    <property type="entry name" value="F-box_dom"/>
</dbReference>